<dbReference type="OrthoDB" id="510105at2"/>
<dbReference type="HOGENOM" id="CLU_2129330_0_0_3"/>
<keyword evidence="2" id="KW-1185">Reference proteome</keyword>
<protein>
    <submittedName>
        <fullName evidence="1">Uncharacterized protein</fullName>
    </submittedName>
</protein>
<dbReference type="RefSeq" id="WP_012598152.1">
    <property type="nucleotide sequence ID" value="NC_011729.1"/>
</dbReference>
<evidence type="ECO:0000313" key="2">
    <source>
        <dbReference type="Proteomes" id="UP000002384"/>
    </source>
</evidence>
<gene>
    <name evidence="1" type="ordered locus">PCC7424_0749</name>
</gene>
<name>B7KG12_GLOC7</name>
<sequence length="113" mass="13179">MDLLKTLLTTIVINSILVMLPVSAETYQAGEYTITLEMDAQQGRTYRGCDHRRNCLYLTHGTAWREQGYRGFSWENKSYTYSISWQEGTTQPMYLKVFNPQGRLILNRVMSEQ</sequence>
<organism evidence="1 2">
    <name type="scientific">Gloeothece citriformis (strain PCC 7424)</name>
    <name type="common">Cyanothece sp. (strain PCC 7424)</name>
    <dbReference type="NCBI Taxonomy" id="65393"/>
    <lineage>
        <taxon>Bacteria</taxon>
        <taxon>Bacillati</taxon>
        <taxon>Cyanobacteriota</taxon>
        <taxon>Cyanophyceae</taxon>
        <taxon>Oscillatoriophycideae</taxon>
        <taxon>Chroococcales</taxon>
        <taxon>Aphanothecaceae</taxon>
        <taxon>Gloeothece</taxon>
        <taxon>Gloeothece citriformis</taxon>
    </lineage>
</organism>
<proteinExistence type="predicted"/>
<dbReference type="AlphaFoldDB" id="B7KG12"/>
<accession>B7KG12</accession>
<evidence type="ECO:0000313" key="1">
    <source>
        <dbReference type="EMBL" id="ACK69205.1"/>
    </source>
</evidence>
<dbReference type="KEGG" id="cyc:PCC7424_0749"/>
<dbReference type="Proteomes" id="UP000002384">
    <property type="component" value="Chromosome"/>
</dbReference>
<reference evidence="2" key="1">
    <citation type="journal article" date="2011" name="MBio">
        <title>Novel metabolic attributes of the genus Cyanothece, comprising a group of unicellular nitrogen-fixing Cyanobacteria.</title>
        <authorList>
            <person name="Bandyopadhyay A."/>
            <person name="Elvitigala T."/>
            <person name="Welsh E."/>
            <person name="Stockel J."/>
            <person name="Liberton M."/>
            <person name="Min H."/>
            <person name="Sherman L.A."/>
            <person name="Pakrasi H.B."/>
        </authorList>
    </citation>
    <scope>NUCLEOTIDE SEQUENCE [LARGE SCALE GENOMIC DNA]</scope>
    <source>
        <strain evidence="2">PCC 7424</strain>
    </source>
</reference>
<dbReference type="EMBL" id="CP001291">
    <property type="protein sequence ID" value="ACK69205.1"/>
    <property type="molecule type" value="Genomic_DNA"/>
</dbReference>